<evidence type="ECO:0000313" key="3">
    <source>
        <dbReference type="Proteomes" id="UP001217417"/>
    </source>
</evidence>
<evidence type="ECO:0000313" key="2">
    <source>
        <dbReference type="EMBL" id="KAJ8101171.1"/>
    </source>
</evidence>
<accession>A0AAD7VTN7</accession>
<dbReference type="AlphaFoldDB" id="A0AAD7VTN7"/>
<feature type="region of interest" description="Disordered" evidence="1">
    <location>
        <begin position="54"/>
        <end position="97"/>
    </location>
</feature>
<feature type="compositionally biased region" description="Low complexity" evidence="1">
    <location>
        <begin position="70"/>
        <end position="84"/>
    </location>
</feature>
<evidence type="ECO:0000256" key="1">
    <source>
        <dbReference type="SAM" id="MobiDB-lite"/>
    </source>
</evidence>
<dbReference type="GeneID" id="80884398"/>
<dbReference type="Proteomes" id="UP001217417">
    <property type="component" value="Unassembled WGS sequence"/>
</dbReference>
<sequence>MCKHLVSFYSSPHPDRTGRYIVRPPPTFTPGLFQERLPLIQFRESDLNGIVSVSSGEDSSNCVDNEPMVQSSSNLEELESLQLLPGEYPEAKDENDE</sequence>
<proteinExistence type="predicted"/>
<dbReference type="EMBL" id="JARPMG010000004">
    <property type="protein sequence ID" value="KAJ8101171.1"/>
    <property type="molecule type" value="Genomic_DNA"/>
</dbReference>
<organism evidence="2 3">
    <name type="scientific">Lipomyces tetrasporus</name>
    <dbReference type="NCBI Taxonomy" id="54092"/>
    <lineage>
        <taxon>Eukaryota</taxon>
        <taxon>Fungi</taxon>
        <taxon>Dikarya</taxon>
        <taxon>Ascomycota</taxon>
        <taxon>Saccharomycotina</taxon>
        <taxon>Lipomycetes</taxon>
        <taxon>Lipomycetales</taxon>
        <taxon>Lipomycetaceae</taxon>
        <taxon>Lipomyces</taxon>
    </lineage>
</organism>
<keyword evidence="3" id="KW-1185">Reference proteome</keyword>
<dbReference type="RefSeq" id="XP_056044621.1">
    <property type="nucleotide sequence ID" value="XM_056189232.1"/>
</dbReference>
<protein>
    <submittedName>
        <fullName evidence="2">Uncharacterized protein</fullName>
    </submittedName>
</protein>
<feature type="compositionally biased region" description="Polar residues" evidence="1">
    <location>
        <begin position="54"/>
        <end position="63"/>
    </location>
</feature>
<comment type="caution">
    <text evidence="2">The sequence shown here is derived from an EMBL/GenBank/DDBJ whole genome shotgun (WGS) entry which is preliminary data.</text>
</comment>
<reference evidence="2" key="1">
    <citation type="submission" date="2023-03" db="EMBL/GenBank/DDBJ databases">
        <title>Near-Complete genome sequence of Lipomyces tetrasporous NRRL Y-64009, an oleaginous yeast capable of growing on lignocellulosic hydrolysates.</title>
        <authorList>
            <consortium name="Lawrence Berkeley National Laboratory"/>
            <person name="Jagtap S.S."/>
            <person name="Liu J.-J."/>
            <person name="Walukiewicz H.E."/>
            <person name="Pangilinan J."/>
            <person name="Lipzen A."/>
            <person name="Ahrendt S."/>
            <person name="Koriabine M."/>
            <person name="Cobaugh K."/>
            <person name="Salamov A."/>
            <person name="Yoshinaga Y."/>
            <person name="Ng V."/>
            <person name="Daum C."/>
            <person name="Grigoriev I.V."/>
            <person name="Slininger P.J."/>
            <person name="Dien B.S."/>
            <person name="Jin Y.-S."/>
            <person name="Rao C.V."/>
        </authorList>
    </citation>
    <scope>NUCLEOTIDE SEQUENCE</scope>
    <source>
        <strain evidence="2">NRRL Y-64009</strain>
    </source>
</reference>
<gene>
    <name evidence="2" type="ORF">POJ06DRAFT_267338</name>
</gene>
<name>A0AAD7VTN7_9ASCO</name>